<dbReference type="AlphaFoldDB" id="A0AAU8HQP8"/>
<dbReference type="PANTHER" id="PTHR30622:SF2">
    <property type="entry name" value="UNDECAPRENYL-DIPHOSPHATASE"/>
    <property type="match status" value="1"/>
</dbReference>
<protein>
    <recommendedName>
        <fullName evidence="4 17">Undecaprenyl-diphosphatase</fullName>
        <ecNumber evidence="3 17">3.6.1.27</ecNumber>
    </recommendedName>
    <alternativeName>
        <fullName evidence="15 17">Bacitracin resistance protein</fullName>
    </alternativeName>
    <alternativeName>
        <fullName evidence="14 17">Undecaprenyl pyrophosphate phosphatase</fullName>
    </alternativeName>
</protein>
<comment type="subcellular location">
    <subcellularLocation>
        <location evidence="1 17">Cell membrane</location>
        <topology evidence="1 17">Multi-pass membrane protein</topology>
    </subcellularLocation>
</comment>
<dbReference type="GO" id="GO:0009252">
    <property type="term" value="P:peptidoglycan biosynthetic process"/>
    <property type="evidence" value="ECO:0007669"/>
    <property type="project" value="UniProtKB-KW"/>
</dbReference>
<evidence type="ECO:0000256" key="15">
    <source>
        <dbReference type="ARBA" id="ARBA00032932"/>
    </source>
</evidence>
<dbReference type="GO" id="GO:0005886">
    <property type="term" value="C:plasma membrane"/>
    <property type="evidence" value="ECO:0007669"/>
    <property type="project" value="UniProtKB-SubCell"/>
</dbReference>
<evidence type="ECO:0000256" key="14">
    <source>
        <dbReference type="ARBA" id="ARBA00032707"/>
    </source>
</evidence>
<keyword evidence="6 17" id="KW-0812">Transmembrane</keyword>
<keyword evidence="12 17" id="KW-0046">Antibiotic resistance</keyword>
<evidence type="ECO:0000256" key="7">
    <source>
        <dbReference type="ARBA" id="ARBA00022801"/>
    </source>
</evidence>
<comment type="catalytic activity">
    <reaction evidence="16 17">
        <text>di-trans,octa-cis-undecaprenyl diphosphate + H2O = di-trans,octa-cis-undecaprenyl phosphate + phosphate + H(+)</text>
        <dbReference type="Rhea" id="RHEA:28094"/>
        <dbReference type="ChEBI" id="CHEBI:15377"/>
        <dbReference type="ChEBI" id="CHEBI:15378"/>
        <dbReference type="ChEBI" id="CHEBI:43474"/>
        <dbReference type="ChEBI" id="CHEBI:58405"/>
        <dbReference type="ChEBI" id="CHEBI:60392"/>
        <dbReference type="EC" id="3.6.1.27"/>
    </reaction>
</comment>
<dbReference type="GO" id="GO:0008360">
    <property type="term" value="P:regulation of cell shape"/>
    <property type="evidence" value="ECO:0007669"/>
    <property type="project" value="UniProtKB-KW"/>
</dbReference>
<reference evidence="18" key="2">
    <citation type="submission" date="2024-06" db="EMBL/GenBank/DDBJ databases">
        <authorList>
            <person name="Petrova K.O."/>
            <person name="Toshchakov S.V."/>
            <person name="Boltjanskaja Y.V."/>
            <person name="Kevbrin V.V."/>
        </authorList>
    </citation>
    <scope>NUCLEOTIDE SEQUENCE</scope>
    <source>
        <strain evidence="18">Z-710</strain>
    </source>
</reference>
<evidence type="ECO:0000256" key="17">
    <source>
        <dbReference type="HAMAP-Rule" id="MF_01006"/>
    </source>
</evidence>
<dbReference type="PANTHER" id="PTHR30622">
    <property type="entry name" value="UNDECAPRENYL-DIPHOSPHATASE"/>
    <property type="match status" value="1"/>
</dbReference>
<dbReference type="EMBL" id="CP159485">
    <property type="protein sequence ID" value="XCI27455.1"/>
    <property type="molecule type" value="Genomic_DNA"/>
</dbReference>
<evidence type="ECO:0000256" key="13">
    <source>
        <dbReference type="ARBA" id="ARBA00023316"/>
    </source>
</evidence>
<evidence type="ECO:0000256" key="5">
    <source>
        <dbReference type="ARBA" id="ARBA00022475"/>
    </source>
</evidence>
<keyword evidence="13 17" id="KW-0961">Cell wall biogenesis/degradation</keyword>
<dbReference type="Pfam" id="PF02673">
    <property type="entry name" value="BacA"/>
    <property type="match status" value="1"/>
</dbReference>
<evidence type="ECO:0000256" key="10">
    <source>
        <dbReference type="ARBA" id="ARBA00022989"/>
    </source>
</evidence>
<comment type="miscellaneous">
    <text evidence="17">Bacitracin is thought to be involved in the inhibition of peptidoglycan synthesis by sequestering undecaprenyl diphosphate, thereby reducing the pool of lipid carrier available.</text>
</comment>
<accession>A0AAU8HQP8</accession>
<keyword evidence="10 17" id="KW-1133">Transmembrane helix</keyword>
<dbReference type="RefSeq" id="WP_353892033.1">
    <property type="nucleotide sequence ID" value="NZ_CP159485.1"/>
</dbReference>
<evidence type="ECO:0000256" key="1">
    <source>
        <dbReference type="ARBA" id="ARBA00004651"/>
    </source>
</evidence>
<name>A0AAU8HQP8_9FIRM</name>
<evidence type="ECO:0000256" key="6">
    <source>
        <dbReference type="ARBA" id="ARBA00022692"/>
    </source>
</evidence>
<evidence type="ECO:0000256" key="3">
    <source>
        <dbReference type="ARBA" id="ARBA00012374"/>
    </source>
</evidence>
<evidence type="ECO:0000313" key="18">
    <source>
        <dbReference type="EMBL" id="XCI27455.1"/>
    </source>
</evidence>
<organism evidence="18">
    <name type="scientific">Proteinivorax hydrogeniformans</name>
    <dbReference type="NCBI Taxonomy" id="1826727"/>
    <lineage>
        <taxon>Bacteria</taxon>
        <taxon>Bacillati</taxon>
        <taxon>Bacillota</taxon>
        <taxon>Clostridia</taxon>
        <taxon>Eubacteriales</taxon>
        <taxon>Proteinivoracaceae</taxon>
        <taxon>Proteinivorax</taxon>
    </lineage>
</organism>
<dbReference type="GO" id="GO:0050380">
    <property type="term" value="F:undecaprenyl-diphosphatase activity"/>
    <property type="evidence" value="ECO:0007669"/>
    <property type="project" value="UniProtKB-UniRule"/>
</dbReference>
<keyword evidence="8 17" id="KW-0133">Cell shape</keyword>
<comment type="function">
    <text evidence="17">Catalyzes the dephosphorylation of undecaprenyl diphosphate (UPP). Confers resistance to bacitracin.</text>
</comment>
<keyword evidence="7 17" id="KW-0378">Hydrolase</keyword>
<keyword evidence="9 17" id="KW-0573">Peptidoglycan synthesis</keyword>
<dbReference type="NCBIfam" id="TIGR00753">
    <property type="entry name" value="undec_PP_bacA"/>
    <property type="match status" value="1"/>
</dbReference>
<dbReference type="GO" id="GO:0046677">
    <property type="term" value="P:response to antibiotic"/>
    <property type="evidence" value="ECO:0007669"/>
    <property type="project" value="UniProtKB-UniRule"/>
</dbReference>
<reference evidence="18" key="1">
    <citation type="journal article" date="2018" name="Antonie Van Leeuwenhoek">
        <title>Proteinivorax hydrogeniformans sp. nov., an anaerobic, haloalkaliphilic bacterium fermenting proteinaceous compounds with high hydrogen production.</title>
        <authorList>
            <person name="Boltyanskaya Y."/>
            <person name="Detkova E."/>
            <person name="Pimenov N."/>
            <person name="Kevbrin V."/>
        </authorList>
    </citation>
    <scope>NUCLEOTIDE SEQUENCE</scope>
    <source>
        <strain evidence="18">Z-710</strain>
    </source>
</reference>
<dbReference type="GO" id="GO:0071555">
    <property type="term" value="P:cell wall organization"/>
    <property type="evidence" value="ECO:0007669"/>
    <property type="project" value="UniProtKB-KW"/>
</dbReference>
<feature type="transmembrane region" description="Helical" evidence="17">
    <location>
        <begin position="226"/>
        <end position="244"/>
    </location>
</feature>
<dbReference type="HAMAP" id="MF_01006">
    <property type="entry name" value="Undec_diphosphatase"/>
    <property type="match status" value="1"/>
</dbReference>
<evidence type="ECO:0000256" key="2">
    <source>
        <dbReference type="ARBA" id="ARBA00010621"/>
    </source>
</evidence>
<dbReference type="EC" id="3.6.1.27" evidence="3 17"/>
<evidence type="ECO:0000256" key="8">
    <source>
        <dbReference type="ARBA" id="ARBA00022960"/>
    </source>
</evidence>
<gene>
    <name evidence="17 18" type="primary">uppP</name>
    <name evidence="18" type="ORF">PRVXH_001353</name>
</gene>
<proteinExistence type="inferred from homology"/>
<evidence type="ECO:0000256" key="11">
    <source>
        <dbReference type="ARBA" id="ARBA00023136"/>
    </source>
</evidence>
<feature type="transmembrane region" description="Helical" evidence="17">
    <location>
        <begin position="124"/>
        <end position="143"/>
    </location>
</feature>
<sequence>MSLLHALIVGLIQGLTEFIPVSSSGHLVLAQSLLGIDQPGITFEVVLHFGTLASVFWVFWKDIISLIKAAFTFPKVLLKTPDFDTLKYKQERYFIILLIIATIVTAGIGLAFEDFFKGAYSNVTMVGFMLLVTGGILFLTSIVKPKDKGIEKMKVKDSILVGLFQSFAIFPGISRSGSTIAGAIFSGLNRETAIRFSFILSIPAILGATLLELIDALKLGFEKDLILPYIVGFLVAAISGIVAIKWLVSILNRGKLYYFSFYCWVVGITVLVLAAF</sequence>
<feature type="transmembrane region" description="Helical" evidence="17">
    <location>
        <begin position="93"/>
        <end position="112"/>
    </location>
</feature>
<feature type="transmembrane region" description="Helical" evidence="17">
    <location>
        <begin position="256"/>
        <end position="275"/>
    </location>
</feature>
<evidence type="ECO:0000256" key="12">
    <source>
        <dbReference type="ARBA" id="ARBA00023251"/>
    </source>
</evidence>
<dbReference type="InterPro" id="IPR003824">
    <property type="entry name" value="UppP"/>
</dbReference>
<feature type="transmembrane region" description="Helical" evidence="17">
    <location>
        <begin position="40"/>
        <end position="60"/>
    </location>
</feature>
<keyword evidence="11 17" id="KW-0472">Membrane</keyword>
<comment type="similarity">
    <text evidence="2 17">Belongs to the UppP family.</text>
</comment>
<evidence type="ECO:0000256" key="4">
    <source>
        <dbReference type="ARBA" id="ARBA00021581"/>
    </source>
</evidence>
<evidence type="ECO:0000256" key="16">
    <source>
        <dbReference type="ARBA" id="ARBA00047594"/>
    </source>
</evidence>
<feature type="transmembrane region" description="Helical" evidence="17">
    <location>
        <begin position="193"/>
        <end position="214"/>
    </location>
</feature>
<evidence type="ECO:0000256" key="9">
    <source>
        <dbReference type="ARBA" id="ARBA00022984"/>
    </source>
</evidence>
<keyword evidence="5 17" id="KW-1003">Cell membrane</keyword>